<keyword evidence="2" id="KW-1185">Reference proteome</keyword>
<proteinExistence type="predicted"/>
<reference evidence="1 2" key="1">
    <citation type="journal article" date="2021" name="Nat. Commun.">
        <title>Genetic determinants of endophytism in the Arabidopsis root mycobiome.</title>
        <authorList>
            <person name="Mesny F."/>
            <person name="Miyauchi S."/>
            <person name="Thiergart T."/>
            <person name="Pickel B."/>
            <person name="Atanasova L."/>
            <person name="Karlsson M."/>
            <person name="Huettel B."/>
            <person name="Barry K.W."/>
            <person name="Haridas S."/>
            <person name="Chen C."/>
            <person name="Bauer D."/>
            <person name="Andreopoulos W."/>
            <person name="Pangilinan J."/>
            <person name="LaButti K."/>
            <person name="Riley R."/>
            <person name="Lipzen A."/>
            <person name="Clum A."/>
            <person name="Drula E."/>
            <person name="Henrissat B."/>
            <person name="Kohler A."/>
            <person name="Grigoriev I.V."/>
            <person name="Martin F.M."/>
            <person name="Hacquard S."/>
        </authorList>
    </citation>
    <scope>NUCLEOTIDE SEQUENCE [LARGE SCALE GENOMIC DNA]</scope>
    <source>
        <strain evidence="1 2">MPI-SDFR-AT-0079</strain>
    </source>
</reference>
<comment type="caution">
    <text evidence="1">The sequence shown here is derived from an EMBL/GenBank/DDBJ whole genome shotgun (WGS) entry which is preliminary data.</text>
</comment>
<organism evidence="1 2">
    <name type="scientific">Chaetomium tenue</name>
    <dbReference type="NCBI Taxonomy" id="1854479"/>
    <lineage>
        <taxon>Eukaryota</taxon>
        <taxon>Fungi</taxon>
        <taxon>Dikarya</taxon>
        <taxon>Ascomycota</taxon>
        <taxon>Pezizomycotina</taxon>
        <taxon>Sordariomycetes</taxon>
        <taxon>Sordariomycetidae</taxon>
        <taxon>Sordariales</taxon>
        <taxon>Chaetomiaceae</taxon>
        <taxon>Chaetomium</taxon>
    </lineage>
</organism>
<dbReference type="Proteomes" id="UP000724584">
    <property type="component" value="Unassembled WGS sequence"/>
</dbReference>
<sequence>MSTTRGAFIRNSPNSITAIFVIDDIQRTFAATVSPSVPPFTANSATLTYDDPDLLTSTRSYSGHIGPNTYELNIANGPKITGDLIIPGVSPASIVDGSGTWEES</sequence>
<accession>A0ACB7PGX1</accession>
<gene>
    <name evidence="1" type="ORF">F5144DRAFT_125073</name>
</gene>
<protein>
    <submittedName>
        <fullName evidence="1">Uncharacterized protein</fullName>
    </submittedName>
</protein>
<dbReference type="EMBL" id="JAGIZQ010000002">
    <property type="protein sequence ID" value="KAH6641195.1"/>
    <property type="molecule type" value="Genomic_DNA"/>
</dbReference>
<evidence type="ECO:0000313" key="2">
    <source>
        <dbReference type="Proteomes" id="UP000724584"/>
    </source>
</evidence>
<name>A0ACB7PGX1_9PEZI</name>
<evidence type="ECO:0000313" key="1">
    <source>
        <dbReference type="EMBL" id="KAH6641195.1"/>
    </source>
</evidence>